<evidence type="ECO:0000256" key="1">
    <source>
        <dbReference type="ARBA" id="ARBA00001971"/>
    </source>
</evidence>
<dbReference type="Proteomes" id="UP000317650">
    <property type="component" value="Chromosome 9"/>
</dbReference>
<keyword evidence="5 9" id="KW-0479">Metal-binding</keyword>
<comment type="cofactor">
    <cofactor evidence="1 9">
        <name>heme</name>
        <dbReference type="ChEBI" id="CHEBI:30413"/>
    </cofactor>
</comment>
<dbReference type="GO" id="GO:0005506">
    <property type="term" value="F:iron ion binding"/>
    <property type="evidence" value="ECO:0007669"/>
    <property type="project" value="InterPro"/>
</dbReference>
<evidence type="ECO:0000256" key="4">
    <source>
        <dbReference type="ARBA" id="ARBA00022617"/>
    </source>
</evidence>
<dbReference type="GO" id="GO:0016705">
    <property type="term" value="F:oxidoreductase activity, acting on paired donors, with incorporation or reduction of molecular oxygen"/>
    <property type="evidence" value="ECO:0007669"/>
    <property type="project" value="InterPro"/>
</dbReference>
<dbReference type="PRINTS" id="PR00385">
    <property type="entry name" value="P450"/>
</dbReference>
<dbReference type="AlphaFoldDB" id="A0A4V4H378"/>
<dbReference type="PRINTS" id="PR00463">
    <property type="entry name" value="EP450I"/>
</dbReference>
<organism evidence="11 12">
    <name type="scientific">Musa balbisiana</name>
    <name type="common">Banana</name>
    <dbReference type="NCBI Taxonomy" id="52838"/>
    <lineage>
        <taxon>Eukaryota</taxon>
        <taxon>Viridiplantae</taxon>
        <taxon>Streptophyta</taxon>
        <taxon>Embryophyta</taxon>
        <taxon>Tracheophyta</taxon>
        <taxon>Spermatophyta</taxon>
        <taxon>Magnoliopsida</taxon>
        <taxon>Liliopsida</taxon>
        <taxon>Zingiberales</taxon>
        <taxon>Musaceae</taxon>
        <taxon>Musa</taxon>
    </lineage>
</organism>
<dbReference type="PROSITE" id="PS51257">
    <property type="entry name" value="PROKAR_LIPOPROTEIN"/>
    <property type="match status" value="1"/>
</dbReference>
<dbReference type="GO" id="GO:0020037">
    <property type="term" value="F:heme binding"/>
    <property type="evidence" value="ECO:0007669"/>
    <property type="project" value="InterPro"/>
</dbReference>
<dbReference type="PANTHER" id="PTHR47948:SF3">
    <property type="entry name" value="OS02G0467000 PROTEIN"/>
    <property type="match status" value="1"/>
</dbReference>
<dbReference type="PANTHER" id="PTHR47948">
    <property type="entry name" value="TRANS-CINNAMATE 4-MONOOXYGENASE"/>
    <property type="match status" value="1"/>
</dbReference>
<protein>
    <submittedName>
        <fullName evidence="11">Uncharacterized protein</fullName>
    </submittedName>
</protein>
<evidence type="ECO:0000256" key="8">
    <source>
        <dbReference type="ARBA" id="ARBA00023033"/>
    </source>
</evidence>
<dbReference type="Gene3D" id="1.10.630.10">
    <property type="entry name" value="Cytochrome P450"/>
    <property type="match status" value="1"/>
</dbReference>
<evidence type="ECO:0000313" key="12">
    <source>
        <dbReference type="Proteomes" id="UP000317650"/>
    </source>
</evidence>
<comment type="caution">
    <text evidence="11">The sequence shown here is derived from an EMBL/GenBank/DDBJ whole genome shotgun (WGS) entry which is preliminary data.</text>
</comment>
<accession>A0A4V4H378</accession>
<dbReference type="GO" id="GO:0004497">
    <property type="term" value="F:monooxygenase activity"/>
    <property type="evidence" value="ECO:0007669"/>
    <property type="project" value="UniProtKB-KW"/>
</dbReference>
<keyword evidence="6 10" id="KW-0560">Oxidoreductase</keyword>
<dbReference type="Pfam" id="PF00067">
    <property type="entry name" value="p450"/>
    <property type="match status" value="2"/>
</dbReference>
<comment type="subcellular location">
    <subcellularLocation>
        <location evidence="2">Membrane</location>
    </subcellularLocation>
</comment>
<reference evidence="11 12" key="1">
    <citation type="journal article" date="2019" name="Nat. Plants">
        <title>Genome sequencing of Musa balbisiana reveals subgenome evolution and function divergence in polyploid bananas.</title>
        <authorList>
            <person name="Yao X."/>
        </authorList>
    </citation>
    <scope>NUCLEOTIDE SEQUENCE [LARGE SCALE GENOMIC DNA]</scope>
    <source>
        <strain evidence="12">cv. DH-PKW</strain>
        <tissue evidence="11">Leaves</tissue>
    </source>
</reference>
<evidence type="ECO:0000256" key="3">
    <source>
        <dbReference type="ARBA" id="ARBA00010617"/>
    </source>
</evidence>
<dbReference type="EMBL" id="PYDT01000010">
    <property type="protein sequence ID" value="THU47176.1"/>
    <property type="molecule type" value="Genomic_DNA"/>
</dbReference>
<gene>
    <name evidence="11" type="ORF">C4D60_Mb09t12770</name>
</gene>
<evidence type="ECO:0000256" key="9">
    <source>
        <dbReference type="PIRSR" id="PIRSR602401-1"/>
    </source>
</evidence>
<feature type="binding site" description="axial binding residue" evidence="9">
    <location>
        <position position="406"/>
    </location>
    <ligand>
        <name>heme</name>
        <dbReference type="ChEBI" id="CHEBI:30413"/>
    </ligand>
    <ligandPart>
        <name>Fe</name>
        <dbReference type="ChEBI" id="CHEBI:18248"/>
    </ligandPart>
</feature>
<sequence length="464" mass="53053">MAASTGKLAMLTLAAVACTYATKHLFPDQSPFLLSLPLLLFFLPFVFSRSGSNGAPPGPVSFPIFGNWLQVGNDLNHRNLVDMAKKYGNVFLLRLGVRNLVVVSDPKLATEQYRGMWDEEMDMVLRDLRGDRAAQTEGVVVRRRLQLMLYNIMYRMMFDARFESVSDPLFQQATRFNSERSRLAQSFEYNYGDFIPILRPFLRSYLDKCRDLQSRRLAFFNNNYVEKRRKLMAERDGNRLRCAMDYILEAEMNGEISSDNVIYIVENINVAAIETTFELVNHPNAQTRLRKELRDVLGDEPVTETNLHRLPYLQAVVKETLRLHSPIPLLVPHMNLEEAKLGGYDIPKRTKVIVNAWWLGNNPEWWNKPEEFRPERFLDEETEVEALVGGKVDFRFLPFGVGRRSCPGIILALPLLGLIVGKLVKEFEMVTPPGTDKIDVTEKGGQFSLQIAKHSTIAFHPIAP</sequence>
<dbReference type="InterPro" id="IPR036396">
    <property type="entry name" value="Cyt_P450_sf"/>
</dbReference>
<name>A0A4V4H378_MUSBA</name>
<evidence type="ECO:0000256" key="7">
    <source>
        <dbReference type="ARBA" id="ARBA00023004"/>
    </source>
</evidence>
<dbReference type="GO" id="GO:0016020">
    <property type="term" value="C:membrane"/>
    <property type="evidence" value="ECO:0007669"/>
    <property type="project" value="UniProtKB-SubCell"/>
</dbReference>
<keyword evidence="12" id="KW-1185">Reference proteome</keyword>
<keyword evidence="4 9" id="KW-0349">Heme</keyword>
<dbReference type="SUPFAM" id="SSF48264">
    <property type="entry name" value="Cytochrome P450"/>
    <property type="match status" value="1"/>
</dbReference>
<keyword evidence="8 10" id="KW-0503">Monooxygenase</keyword>
<evidence type="ECO:0000256" key="10">
    <source>
        <dbReference type="RuleBase" id="RU000461"/>
    </source>
</evidence>
<dbReference type="InterPro" id="IPR017972">
    <property type="entry name" value="Cyt_P450_CS"/>
</dbReference>
<dbReference type="STRING" id="52838.A0A4V4H378"/>
<dbReference type="InterPro" id="IPR002401">
    <property type="entry name" value="Cyt_P450_E_grp-I"/>
</dbReference>
<evidence type="ECO:0000256" key="5">
    <source>
        <dbReference type="ARBA" id="ARBA00022723"/>
    </source>
</evidence>
<evidence type="ECO:0000256" key="6">
    <source>
        <dbReference type="ARBA" id="ARBA00023002"/>
    </source>
</evidence>
<evidence type="ECO:0000313" key="11">
    <source>
        <dbReference type="EMBL" id="THU47176.1"/>
    </source>
</evidence>
<keyword evidence="7 9" id="KW-0408">Iron</keyword>
<dbReference type="InterPro" id="IPR001128">
    <property type="entry name" value="Cyt_P450"/>
</dbReference>
<proteinExistence type="inferred from homology"/>
<evidence type="ECO:0000256" key="2">
    <source>
        <dbReference type="ARBA" id="ARBA00004370"/>
    </source>
</evidence>
<comment type="similarity">
    <text evidence="3 10">Belongs to the cytochrome P450 family.</text>
</comment>
<dbReference type="PROSITE" id="PS00086">
    <property type="entry name" value="CYTOCHROME_P450"/>
    <property type="match status" value="1"/>
</dbReference>